<reference evidence="1 2" key="1">
    <citation type="journal article" date="2013" name="Genome Announc.">
        <title>Draft Genome Sequence of Cyclobacterium qasimii Strain M12-11BT, Isolated from Arctic Marine Sediment.</title>
        <authorList>
            <person name="Shivaji S."/>
            <person name="Ara S."/>
            <person name="Singh A."/>
            <person name="Kumar Pinnaka A."/>
        </authorList>
    </citation>
    <scope>NUCLEOTIDE SEQUENCE [LARGE SCALE GENOMIC DNA]</scope>
    <source>
        <strain evidence="1 2">M12-11B</strain>
    </source>
</reference>
<sequence>MGYVFVVICFWLKPGEMVITLVNWLKPIPIEVGLSKK</sequence>
<accession>S7VHX4</accession>
<proteinExistence type="predicted"/>
<dbReference type="AlphaFoldDB" id="S7VHX4"/>
<comment type="caution">
    <text evidence="1">The sequence shown here is derived from an EMBL/GenBank/DDBJ whole genome shotgun (WGS) entry which is preliminary data.</text>
</comment>
<evidence type="ECO:0000313" key="1">
    <source>
        <dbReference type="EMBL" id="EPR69591.1"/>
    </source>
</evidence>
<gene>
    <name evidence="1" type="ORF">ADICYQ_1376</name>
</gene>
<dbReference type="Proteomes" id="UP000014974">
    <property type="component" value="Unassembled WGS sequence"/>
</dbReference>
<organism evidence="1 2">
    <name type="scientific">Cyclobacterium qasimii M12-11B</name>
    <dbReference type="NCBI Taxonomy" id="641524"/>
    <lineage>
        <taxon>Bacteria</taxon>
        <taxon>Pseudomonadati</taxon>
        <taxon>Bacteroidota</taxon>
        <taxon>Cytophagia</taxon>
        <taxon>Cytophagales</taxon>
        <taxon>Cyclobacteriaceae</taxon>
        <taxon>Cyclobacterium</taxon>
    </lineage>
</organism>
<dbReference type="EMBL" id="ATNM01000064">
    <property type="protein sequence ID" value="EPR69591.1"/>
    <property type="molecule type" value="Genomic_DNA"/>
</dbReference>
<name>S7VHX4_9BACT</name>
<protein>
    <submittedName>
        <fullName evidence="1">Uncharacterized protein</fullName>
    </submittedName>
</protein>
<evidence type="ECO:0000313" key="2">
    <source>
        <dbReference type="Proteomes" id="UP000014974"/>
    </source>
</evidence>